<feature type="transmembrane region" description="Helical" evidence="7">
    <location>
        <begin position="226"/>
        <end position="244"/>
    </location>
</feature>
<dbReference type="GO" id="GO:0005886">
    <property type="term" value="C:plasma membrane"/>
    <property type="evidence" value="ECO:0007669"/>
    <property type="project" value="UniProtKB-SubCell"/>
</dbReference>
<dbReference type="VEuPathDB" id="GiardiaDB:SS50377_27396"/>
<feature type="transmembrane region" description="Helical" evidence="7">
    <location>
        <begin position="253"/>
        <end position="274"/>
    </location>
</feature>
<dbReference type="GO" id="GO:0022857">
    <property type="term" value="F:transmembrane transporter activity"/>
    <property type="evidence" value="ECO:0007669"/>
    <property type="project" value="InterPro"/>
</dbReference>
<evidence type="ECO:0000256" key="7">
    <source>
        <dbReference type="SAM" id="Phobius"/>
    </source>
</evidence>
<feature type="transmembrane region" description="Helical" evidence="7">
    <location>
        <begin position="532"/>
        <end position="552"/>
    </location>
</feature>
<keyword evidence="11" id="KW-1185">Reference proteome</keyword>
<dbReference type="InterPro" id="IPR020846">
    <property type="entry name" value="MFS_dom"/>
</dbReference>
<dbReference type="SUPFAM" id="SSF103473">
    <property type="entry name" value="MFS general substrate transporter"/>
    <property type="match status" value="1"/>
</dbReference>
<evidence type="ECO:0000259" key="8">
    <source>
        <dbReference type="PROSITE" id="PS50850"/>
    </source>
</evidence>
<reference evidence="9 10" key="1">
    <citation type="journal article" date="2014" name="PLoS Genet.">
        <title>The Genome of Spironucleus salmonicida Highlights a Fish Pathogen Adapted to Fluctuating Environments.</title>
        <authorList>
            <person name="Xu F."/>
            <person name="Jerlstrom-Hultqvist J."/>
            <person name="Einarsson E."/>
            <person name="Astvaldsson A."/>
            <person name="Svard S.G."/>
            <person name="Andersson J.O."/>
        </authorList>
    </citation>
    <scope>NUCLEOTIDE SEQUENCE</scope>
    <source>
        <strain evidence="10">ATCC 50377</strain>
    </source>
</reference>
<evidence type="ECO:0000256" key="4">
    <source>
        <dbReference type="ARBA" id="ARBA00022692"/>
    </source>
</evidence>
<feature type="transmembrane region" description="Helical" evidence="7">
    <location>
        <begin position="429"/>
        <end position="450"/>
    </location>
</feature>
<dbReference type="Proteomes" id="UP000018208">
    <property type="component" value="Unassembled WGS sequence"/>
</dbReference>
<accession>V6LFP0</accession>
<keyword evidence="4 7" id="KW-0812">Transmembrane</keyword>
<feature type="transmembrane region" description="Helical" evidence="7">
    <location>
        <begin position="470"/>
        <end position="491"/>
    </location>
</feature>
<dbReference type="EMBL" id="AUWU02000007">
    <property type="protein sequence ID" value="KAH0571096.1"/>
    <property type="molecule type" value="Genomic_DNA"/>
</dbReference>
<dbReference type="Pfam" id="PF07690">
    <property type="entry name" value="MFS_1"/>
    <property type="match status" value="1"/>
</dbReference>
<evidence type="ECO:0000313" key="10">
    <source>
        <dbReference type="EMBL" id="KAH0571096.1"/>
    </source>
</evidence>
<dbReference type="InterPro" id="IPR011701">
    <property type="entry name" value="MFS"/>
</dbReference>
<proteinExistence type="predicted"/>
<feature type="transmembrane region" description="Helical" evidence="7">
    <location>
        <begin position="503"/>
        <end position="520"/>
    </location>
</feature>
<evidence type="ECO:0000256" key="6">
    <source>
        <dbReference type="ARBA" id="ARBA00023136"/>
    </source>
</evidence>
<evidence type="ECO:0000256" key="2">
    <source>
        <dbReference type="ARBA" id="ARBA00022448"/>
    </source>
</evidence>
<sequence length="638" mass="71873">MQHSLKLNSRSVINARNQYRVWSYIHQLGQILDVNVSQDKYIADILLTSDILEKLISQIQIPVISSPLDISIFQVFDLQITSAQKSIFIQNIISINTFASKIDSTISSSIPFDDYFEFIHQMIKIFTAIQKVEYMPKLDFNSDEFVLDYQASEDEVKIFINIEGVQCLDIQDINNDLKQEPKFYQNRLWVVYVMVFVASCGLQVSFTNISYYIQVIGATASQVTSQTTYFNLAQLFFSVFWLWLSDKIGRKPIALIMVVVYTITTGIFLVTVNLTNSQNIILIITIIRASQGSVAIIVPLAVTIVSDLATPKIRGFVMILVNVSAQLGSVMQSAIQLYFSNAAKYDTRNPSLPFDEVQARSTLSFRDSHITATVIFAGCLVFVSVFLKESNQRVLTMRKTAALGLSIKNVKQMNTTPMYRVCFQMIKDINIILLFISYFLSLTGAINSRTGAPFYTTRTYGFTNANQAKGYSATVQLVSITLGALFSAFISKYLIKFLGEYRSIVLSQYISIAESLIYFLPNPPVPQPLMFLTMLMTGLASIFCDSIFLQLASMYTVPQNRGQVMGVFQIGNSIGRIISGAITGAMYDYNYRDGQLFNTMFQSVCLFLLAFIKPPLLRTEMDQLGLQREKESKNEAIV</sequence>
<protein>
    <submittedName>
        <fullName evidence="9">Major facilitator superfamily protein</fullName>
    </submittedName>
</protein>
<dbReference type="Gene3D" id="1.20.1250.20">
    <property type="entry name" value="MFS general substrate transporter like domains"/>
    <property type="match status" value="1"/>
</dbReference>
<evidence type="ECO:0000313" key="11">
    <source>
        <dbReference type="Proteomes" id="UP000018208"/>
    </source>
</evidence>
<organism evidence="9">
    <name type="scientific">Spironucleus salmonicida</name>
    <dbReference type="NCBI Taxonomy" id="348837"/>
    <lineage>
        <taxon>Eukaryota</taxon>
        <taxon>Metamonada</taxon>
        <taxon>Diplomonadida</taxon>
        <taxon>Hexamitidae</taxon>
        <taxon>Hexamitinae</taxon>
        <taxon>Spironucleus</taxon>
    </lineage>
</organism>
<feature type="transmembrane region" description="Helical" evidence="7">
    <location>
        <begin position="316"/>
        <end position="339"/>
    </location>
</feature>
<feature type="transmembrane region" description="Helical" evidence="7">
    <location>
        <begin position="599"/>
        <end position="617"/>
    </location>
</feature>
<keyword evidence="3" id="KW-1003">Cell membrane</keyword>
<keyword evidence="6 7" id="KW-0472">Membrane</keyword>
<evidence type="ECO:0000256" key="5">
    <source>
        <dbReference type="ARBA" id="ARBA00022989"/>
    </source>
</evidence>
<dbReference type="PANTHER" id="PTHR43414">
    <property type="entry name" value="MULTIDRUG RESISTANCE PROTEIN MDTG"/>
    <property type="match status" value="1"/>
</dbReference>
<comment type="subcellular location">
    <subcellularLocation>
        <location evidence="1">Cell membrane</location>
        <topology evidence="1">Multi-pass membrane protein</topology>
    </subcellularLocation>
</comment>
<evidence type="ECO:0000313" key="9">
    <source>
        <dbReference type="EMBL" id="EST43312.1"/>
    </source>
</evidence>
<feature type="domain" description="Major facilitator superfamily (MFS) profile" evidence="8">
    <location>
        <begin position="187"/>
        <end position="622"/>
    </location>
</feature>
<keyword evidence="2" id="KW-0813">Transport</keyword>
<feature type="transmembrane region" description="Helical" evidence="7">
    <location>
        <begin position="370"/>
        <end position="387"/>
    </location>
</feature>
<dbReference type="InterPro" id="IPR036259">
    <property type="entry name" value="MFS_trans_sf"/>
</dbReference>
<dbReference type="EMBL" id="KI546139">
    <property type="protein sequence ID" value="EST43312.1"/>
    <property type="molecule type" value="Genomic_DNA"/>
</dbReference>
<feature type="transmembrane region" description="Helical" evidence="7">
    <location>
        <begin position="564"/>
        <end position="587"/>
    </location>
</feature>
<gene>
    <name evidence="9" type="ORF">SS50377_16984</name>
    <name evidence="10" type="ORF">SS50377_27396</name>
</gene>
<feature type="transmembrane region" description="Helical" evidence="7">
    <location>
        <begin position="188"/>
        <end position="206"/>
    </location>
</feature>
<name>V6LFP0_9EUKA</name>
<evidence type="ECO:0000256" key="1">
    <source>
        <dbReference type="ARBA" id="ARBA00004651"/>
    </source>
</evidence>
<dbReference type="AlphaFoldDB" id="V6LFP0"/>
<keyword evidence="5 7" id="KW-1133">Transmembrane helix</keyword>
<dbReference type="OrthoDB" id="5141738at2759"/>
<evidence type="ECO:0000256" key="3">
    <source>
        <dbReference type="ARBA" id="ARBA00022475"/>
    </source>
</evidence>
<dbReference type="PANTHER" id="PTHR43414:SF6">
    <property type="entry name" value="MULTIDRUG RESISTANCE PROTEIN MDTG"/>
    <property type="match status" value="1"/>
</dbReference>
<dbReference type="PROSITE" id="PS50850">
    <property type="entry name" value="MFS"/>
    <property type="match status" value="1"/>
</dbReference>
<feature type="transmembrane region" description="Helical" evidence="7">
    <location>
        <begin position="280"/>
        <end position="304"/>
    </location>
</feature>
<reference evidence="10" key="2">
    <citation type="submission" date="2020-12" db="EMBL/GenBank/DDBJ databases">
        <title>New Spironucleus salmonicida genome in near-complete chromosomes.</title>
        <authorList>
            <person name="Xu F."/>
            <person name="Kurt Z."/>
            <person name="Jimenez-Gonzalez A."/>
            <person name="Astvaldsson A."/>
            <person name="Andersson J.O."/>
            <person name="Svard S.G."/>
        </authorList>
    </citation>
    <scope>NUCLEOTIDE SEQUENCE</scope>
    <source>
        <strain evidence="10">ATCC 50377</strain>
    </source>
</reference>